<evidence type="ECO:0000313" key="1">
    <source>
        <dbReference type="EMBL" id="GGA25717.1"/>
    </source>
</evidence>
<comment type="caution">
    <text evidence="1">The sequence shown here is derived from an EMBL/GenBank/DDBJ whole genome shotgun (WGS) entry which is preliminary data.</text>
</comment>
<evidence type="ECO:0008006" key="3">
    <source>
        <dbReference type="Google" id="ProtNLM"/>
    </source>
</evidence>
<accession>A0ABQ1FPV8</accession>
<protein>
    <recommendedName>
        <fullName evidence="3">DUF1579 domain-containing protein</fullName>
    </recommendedName>
</protein>
<keyword evidence="2" id="KW-1185">Reference proteome</keyword>
<organism evidence="1 2">
    <name type="scientific">Dyella nitratireducens</name>
    <dbReference type="NCBI Taxonomy" id="1849580"/>
    <lineage>
        <taxon>Bacteria</taxon>
        <taxon>Pseudomonadati</taxon>
        <taxon>Pseudomonadota</taxon>
        <taxon>Gammaproteobacteria</taxon>
        <taxon>Lysobacterales</taxon>
        <taxon>Rhodanobacteraceae</taxon>
        <taxon>Dyella</taxon>
    </lineage>
</organism>
<sequence length="180" mass="20642">MLLSLSETHAFADALLAGGPDPRHAEALQLYGRFAGSWDVEVTDHYPDGSTHVAQGEWHFAWVLQGLAIQDAWITPARHTPPDSLPANYLHRYGTTLRLYEPEQQQWRITWLDPAIGFYVTQIGRACDDGIVQEGHTANGTPMRWRFCEITPDSFRWIGEVADEQNRWRLQLTMRATRKR</sequence>
<dbReference type="RefSeq" id="WP_188793423.1">
    <property type="nucleotide sequence ID" value="NZ_BMJA01000001.1"/>
</dbReference>
<dbReference type="EMBL" id="BMJA01000001">
    <property type="protein sequence ID" value="GGA25717.1"/>
    <property type="molecule type" value="Genomic_DNA"/>
</dbReference>
<dbReference type="Proteomes" id="UP000620046">
    <property type="component" value="Unassembled WGS sequence"/>
</dbReference>
<evidence type="ECO:0000313" key="2">
    <source>
        <dbReference type="Proteomes" id="UP000620046"/>
    </source>
</evidence>
<reference evidence="2" key="1">
    <citation type="journal article" date="2019" name="Int. J. Syst. Evol. Microbiol.">
        <title>The Global Catalogue of Microorganisms (GCM) 10K type strain sequencing project: providing services to taxonomists for standard genome sequencing and annotation.</title>
        <authorList>
            <consortium name="The Broad Institute Genomics Platform"/>
            <consortium name="The Broad Institute Genome Sequencing Center for Infectious Disease"/>
            <person name="Wu L."/>
            <person name="Ma J."/>
        </authorList>
    </citation>
    <scope>NUCLEOTIDE SEQUENCE [LARGE SCALE GENOMIC DNA]</scope>
    <source>
        <strain evidence="2">CGMCC 1.15439</strain>
    </source>
</reference>
<gene>
    <name evidence="1" type="ORF">GCM10010981_12900</name>
</gene>
<proteinExistence type="predicted"/>
<name>A0ABQ1FPV8_9GAMM</name>